<organism evidence="1">
    <name type="scientific">Podoviridae sp. ct53O25</name>
    <dbReference type="NCBI Taxonomy" id="2826539"/>
    <lineage>
        <taxon>Viruses</taxon>
        <taxon>Duplodnaviria</taxon>
        <taxon>Heunggongvirae</taxon>
        <taxon>Uroviricota</taxon>
        <taxon>Caudoviricetes</taxon>
    </lineage>
</organism>
<reference evidence="1" key="1">
    <citation type="journal article" date="2021" name="Proc. Natl. Acad. Sci. U.S.A.">
        <title>A Catalog of Tens of Thousands of Viruses from Human Metagenomes Reveals Hidden Associations with Chronic Diseases.</title>
        <authorList>
            <person name="Tisza M.J."/>
            <person name="Buck C.B."/>
        </authorList>
    </citation>
    <scope>NUCLEOTIDE SEQUENCE</scope>
    <source>
        <strain evidence="1">Ct53O25</strain>
    </source>
</reference>
<proteinExistence type="predicted"/>
<dbReference type="EMBL" id="BK014869">
    <property type="protein sequence ID" value="DAD79637.1"/>
    <property type="molecule type" value="Genomic_DNA"/>
</dbReference>
<evidence type="ECO:0000313" key="1">
    <source>
        <dbReference type="EMBL" id="DAD79637.1"/>
    </source>
</evidence>
<sequence>MTIQTNSIFSIHSVASTCNCLPAFSFTSSRVRSDICK</sequence>
<protein>
    <submittedName>
        <fullName evidence="1">Uncharacterized protein</fullName>
    </submittedName>
</protein>
<name>A0A8S5MBE7_9CAUD</name>
<accession>A0A8S5MBE7</accession>